<keyword evidence="6" id="KW-0732">Signal</keyword>
<name>A0A6S7HNS3_PARCT</name>
<dbReference type="Proteomes" id="UP001152795">
    <property type="component" value="Unassembled WGS sequence"/>
</dbReference>
<dbReference type="PROSITE" id="PS00329">
    <property type="entry name" value="HSP70_2"/>
    <property type="match status" value="1"/>
</dbReference>
<dbReference type="Pfam" id="PF00012">
    <property type="entry name" value="HSP70"/>
    <property type="match status" value="1"/>
</dbReference>
<dbReference type="PROSITE" id="PS01036">
    <property type="entry name" value="HSP70_3"/>
    <property type="match status" value="1"/>
</dbReference>
<evidence type="ECO:0000256" key="8">
    <source>
        <dbReference type="ARBA" id="ARBA00022824"/>
    </source>
</evidence>
<dbReference type="InterPro" id="IPR043129">
    <property type="entry name" value="ATPase_NBD"/>
</dbReference>
<accession>A0A6S7HNS3</accession>
<dbReference type="PRINTS" id="PR00301">
    <property type="entry name" value="HEATSHOCK70"/>
</dbReference>
<keyword evidence="9" id="KW-0067">ATP-binding</keyword>
<evidence type="ECO:0000256" key="4">
    <source>
        <dbReference type="ARBA" id="ARBA00011671"/>
    </source>
</evidence>
<dbReference type="CDD" id="cd10237">
    <property type="entry name" value="ASKHA_NBD_HSP70_HSPA13"/>
    <property type="match status" value="1"/>
</dbReference>
<dbReference type="Gene3D" id="3.90.640.10">
    <property type="entry name" value="Actin, Chain A, domain 4"/>
    <property type="match status" value="1"/>
</dbReference>
<keyword evidence="8" id="KW-0256">Endoplasmic reticulum</keyword>
<evidence type="ECO:0000313" key="12">
    <source>
        <dbReference type="EMBL" id="CAB4004860.1"/>
    </source>
</evidence>
<comment type="function">
    <text evidence="1">Has peptide-independent ATPase activity.</text>
</comment>
<keyword evidence="7" id="KW-0547">Nucleotide-binding</keyword>
<reference evidence="12" key="1">
    <citation type="submission" date="2020-04" db="EMBL/GenBank/DDBJ databases">
        <authorList>
            <person name="Alioto T."/>
            <person name="Alioto T."/>
            <person name="Gomez Garrido J."/>
        </authorList>
    </citation>
    <scope>NUCLEOTIDE SEQUENCE</scope>
    <source>
        <strain evidence="12">A484AB</strain>
    </source>
</reference>
<evidence type="ECO:0000256" key="10">
    <source>
        <dbReference type="ARBA" id="ARBA00022848"/>
    </source>
</evidence>
<keyword evidence="13" id="KW-1185">Reference proteome</keyword>
<organism evidence="12 13">
    <name type="scientific">Paramuricea clavata</name>
    <name type="common">Red gorgonian</name>
    <name type="synonym">Violescent sea-whip</name>
    <dbReference type="NCBI Taxonomy" id="317549"/>
    <lineage>
        <taxon>Eukaryota</taxon>
        <taxon>Metazoa</taxon>
        <taxon>Cnidaria</taxon>
        <taxon>Anthozoa</taxon>
        <taxon>Octocorallia</taxon>
        <taxon>Malacalcyonacea</taxon>
        <taxon>Plexauridae</taxon>
        <taxon>Paramuricea</taxon>
    </lineage>
</organism>
<keyword evidence="12" id="KW-0346">Stress response</keyword>
<comment type="caution">
    <text evidence="12">The sequence shown here is derived from an EMBL/GenBank/DDBJ whole genome shotgun (WGS) entry which is preliminary data.</text>
</comment>
<dbReference type="FunFam" id="3.90.640.10:FF:000003">
    <property type="entry name" value="Molecular chaperone DnaK"/>
    <property type="match status" value="1"/>
</dbReference>
<dbReference type="GO" id="GO:0005524">
    <property type="term" value="F:ATP binding"/>
    <property type="evidence" value="ECO:0007669"/>
    <property type="project" value="UniProtKB-KW"/>
</dbReference>
<evidence type="ECO:0000256" key="1">
    <source>
        <dbReference type="ARBA" id="ARBA00002077"/>
    </source>
</evidence>
<dbReference type="PANTHER" id="PTHR19375">
    <property type="entry name" value="HEAT SHOCK PROTEIN 70KDA"/>
    <property type="match status" value="1"/>
</dbReference>
<evidence type="ECO:0000256" key="5">
    <source>
        <dbReference type="ARBA" id="ARBA00018765"/>
    </source>
</evidence>
<comment type="subcellular location">
    <subcellularLocation>
        <location evidence="2">Microsome</location>
    </subcellularLocation>
</comment>
<dbReference type="InterPro" id="IPR018181">
    <property type="entry name" value="Heat_shock_70_CS"/>
</dbReference>
<sequence length="436" mass="47945">MSSGFGLLAASILGLIVAGYIAQSRLPPPKPKIVGIDLGTTYSCIGAYEAITGNVYIFENKHGKKTMPSIVSFTKKGVKVGQDALAMAEAYPKLTIYDGKRFIGRNFTDEELNEVANLYQFKLGKNETGRVFYKVEDKGVEKRVTPEEIGSYIIKELVLDAERNISRSITKAVMSVPAEFDKDQREATKKAAQLAGIDVLRIINEPTAAALAYGLHEHSHITNVMVVDLGGGTLDVSLLNIQGGMFVTMAMAGNNRLGGQDFNNRLLQYFLRTIEEQYGKHLLSLEDIQRLHQLVESVKLNLTIDSHVAVHFPLPSLNSGKSLAAFELNITRLTFEKLNKDLFEKVLDPVKKVLEVTELEQSDVDEIVLVGGSTRIPRIRQIIKDYFNGKEPNVSIDPELAVATGVAIQAGILGGAWPLHVSAIEIQNQDLKKINV</sequence>
<evidence type="ECO:0000256" key="2">
    <source>
        <dbReference type="ARBA" id="ARBA00004144"/>
    </source>
</evidence>
<dbReference type="InterPro" id="IPR013126">
    <property type="entry name" value="Hsp_70_fam"/>
</dbReference>
<dbReference type="GO" id="GO:0140662">
    <property type="term" value="F:ATP-dependent protein folding chaperone"/>
    <property type="evidence" value="ECO:0007669"/>
    <property type="project" value="InterPro"/>
</dbReference>
<dbReference type="Gene3D" id="3.30.420.40">
    <property type="match status" value="2"/>
</dbReference>
<dbReference type="PROSITE" id="PS00297">
    <property type="entry name" value="HSP70_1"/>
    <property type="match status" value="1"/>
</dbReference>
<evidence type="ECO:0000256" key="6">
    <source>
        <dbReference type="ARBA" id="ARBA00022729"/>
    </source>
</evidence>
<evidence type="ECO:0000256" key="7">
    <source>
        <dbReference type="ARBA" id="ARBA00022741"/>
    </source>
</evidence>
<comment type="similarity">
    <text evidence="3">Belongs to the heat shock protein 70 family.</text>
</comment>
<evidence type="ECO:0000256" key="11">
    <source>
        <dbReference type="ARBA" id="ARBA00031426"/>
    </source>
</evidence>
<proteinExistence type="inferred from homology"/>
<evidence type="ECO:0000256" key="9">
    <source>
        <dbReference type="ARBA" id="ARBA00022840"/>
    </source>
</evidence>
<keyword evidence="10" id="KW-0492">Microsome</keyword>
<dbReference type="InterPro" id="IPR042048">
    <property type="entry name" value="HSPA13"/>
</dbReference>
<dbReference type="AlphaFoldDB" id="A0A6S7HNS3"/>
<dbReference type="EMBL" id="CACRXK020005026">
    <property type="protein sequence ID" value="CAB4004860.1"/>
    <property type="molecule type" value="Genomic_DNA"/>
</dbReference>
<comment type="subunit">
    <text evidence="4">Binds UBQLN2.</text>
</comment>
<dbReference type="OrthoDB" id="2401965at2759"/>
<gene>
    <name evidence="12" type="ORF">PACLA_8A050667</name>
</gene>
<dbReference type="SUPFAM" id="SSF53067">
    <property type="entry name" value="Actin-like ATPase domain"/>
    <property type="match status" value="2"/>
</dbReference>
<evidence type="ECO:0000256" key="3">
    <source>
        <dbReference type="ARBA" id="ARBA00007381"/>
    </source>
</evidence>
<evidence type="ECO:0000313" key="13">
    <source>
        <dbReference type="Proteomes" id="UP001152795"/>
    </source>
</evidence>
<protein>
    <recommendedName>
        <fullName evidence="5">Heat shock 70 kDa protein 13</fullName>
    </recommendedName>
    <alternativeName>
        <fullName evidence="11">Stress-70 protein chaperone microsome-associated 60 kDa protein</fullName>
    </alternativeName>
</protein>